<evidence type="ECO:0000256" key="1">
    <source>
        <dbReference type="SAM" id="Phobius"/>
    </source>
</evidence>
<keyword evidence="1" id="KW-0812">Transmembrane</keyword>
<dbReference type="EMBL" id="CAJNOC010002894">
    <property type="protein sequence ID" value="CAF0956863.1"/>
    <property type="molecule type" value="Genomic_DNA"/>
</dbReference>
<evidence type="ECO:0000313" key="3">
    <source>
        <dbReference type="EMBL" id="CAF0956863.1"/>
    </source>
</evidence>
<keyword evidence="2" id="KW-0732">Signal</keyword>
<feature type="transmembrane region" description="Helical" evidence="1">
    <location>
        <begin position="196"/>
        <end position="219"/>
    </location>
</feature>
<dbReference type="Proteomes" id="UP000663879">
    <property type="component" value="Unassembled WGS sequence"/>
</dbReference>
<organism evidence="3 4">
    <name type="scientific">Brachionus calyciflorus</name>
    <dbReference type="NCBI Taxonomy" id="104777"/>
    <lineage>
        <taxon>Eukaryota</taxon>
        <taxon>Metazoa</taxon>
        <taxon>Spiralia</taxon>
        <taxon>Gnathifera</taxon>
        <taxon>Rotifera</taxon>
        <taxon>Eurotatoria</taxon>
        <taxon>Monogononta</taxon>
        <taxon>Pseudotrocha</taxon>
        <taxon>Ploima</taxon>
        <taxon>Brachionidae</taxon>
        <taxon>Brachionus</taxon>
    </lineage>
</organism>
<evidence type="ECO:0000313" key="4">
    <source>
        <dbReference type="Proteomes" id="UP000663879"/>
    </source>
</evidence>
<accession>A0A814DKB7</accession>
<keyword evidence="4" id="KW-1185">Reference proteome</keyword>
<reference evidence="3" key="1">
    <citation type="submission" date="2021-02" db="EMBL/GenBank/DDBJ databases">
        <authorList>
            <person name="Nowell W R."/>
        </authorList>
    </citation>
    <scope>NUCLEOTIDE SEQUENCE</scope>
    <source>
        <strain evidence="3">Ploen Becks lab</strain>
    </source>
</reference>
<feature type="chain" id="PRO_5032860704" evidence="2">
    <location>
        <begin position="22"/>
        <end position="247"/>
    </location>
</feature>
<dbReference type="AlphaFoldDB" id="A0A814DKB7"/>
<protein>
    <submittedName>
        <fullName evidence="3">Uncharacterized protein</fullName>
    </submittedName>
</protein>
<feature type="signal peptide" evidence="2">
    <location>
        <begin position="1"/>
        <end position="21"/>
    </location>
</feature>
<gene>
    <name evidence="3" type="ORF">OXX778_LOCUS14240</name>
</gene>
<proteinExistence type="predicted"/>
<keyword evidence="1" id="KW-0472">Membrane</keyword>
<keyword evidence="1" id="KW-1133">Transmembrane helix</keyword>
<sequence>MKNTLFIFFLIFLIGLNEVKGDYFYGDEPTLESKETFLEENNNENVQDNMQEALLKELNTTQEVPSTTTKIIDTNFENLDNNLQETIQKELKATEEIPSTTTKIIPFNNDQPQNDVIVKEVPEKDSKTNEIETYYDDDYDLSPDLIEQKENEDVKPEEVQPTTTPSIETVEEDLDSKKEGIHSNTKETTTEKGFNLLYVFVPVVAIAGIVLVVALAVIFKKIAVAKKKNSNNETKGKIYRQVPTNDV</sequence>
<comment type="caution">
    <text evidence="3">The sequence shown here is derived from an EMBL/GenBank/DDBJ whole genome shotgun (WGS) entry which is preliminary data.</text>
</comment>
<evidence type="ECO:0000256" key="2">
    <source>
        <dbReference type="SAM" id="SignalP"/>
    </source>
</evidence>
<name>A0A814DKB7_9BILA</name>